<dbReference type="GO" id="GO:0003777">
    <property type="term" value="F:microtubule motor activity"/>
    <property type="evidence" value="ECO:0007669"/>
    <property type="project" value="InterPro"/>
</dbReference>
<evidence type="ECO:0000313" key="5">
    <source>
        <dbReference type="EMBL" id="GMH31397.1"/>
    </source>
</evidence>
<feature type="region of interest" description="Disordered" evidence="2">
    <location>
        <begin position="228"/>
        <end position="265"/>
    </location>
</feature>
<dbReference type="InterPro" id="IPR001179">
    <property type="entry name" value="PPIase_FKBP_dom"/>
</dbReference>
<keyword evidence="1" id="KW-0505">Motor protein</keyword>
<dbReference type="GO" id="GO:0003755">
    <property type="term" value="F:peptidyl-prolyl cis-trans isomerase activity"/>
    <property type="evidence" value="ECO:0007669"/>
    <property type="project" value="InterPro"/>
</dbReference>
<accession>A0AAD3TMB3</accession>
<dbReference type="EMBL" id="BSYO01000040">
    <property type="protein sequence ID" value="GMH31397.1"/>
    <property type="molecule type" value="Genomic_DNA"/>
</dbReference>
<evidence type="ECO:0000256" key="2">
    <source>
        <dbReference type="SAM" id="MobiDB-lite"/>
    </source>
</evidence>
<gene>
    <name evidence="5" type="ORF">Nepgr_033240</name>
</gene>
<keyword evidence="6" id="KW-1185">Reference proteome</keyword>
<sequence length="298" mass="32544">MSSAASFSNRHRKIKCLMEIYKQSPSLSSAASSSNIPIKGTLQEETVFIRKGHSDGEELFASKTVEEQGVEGLDRVVLTMRKGEVAHLSIVHEYAVGSTVHDSTVHYEVELASFEKEKVVLSLGHALSFIVVGDRHRHTSSTNFHMLRNRGHSICTLMTRSSVCDDEYDGVIFSQLHLVDLAGSKSSTTETTGLGRKGDSYLNKNLLMLDRGIIPGYLDDAPVHRCHSAGREDKSARSSSKWNDQLPPADSTVSEPNQTSKLIGGATLEINDMVQQTIHALEQQQSSPTGVKTPSPIG</sequence>
<comment type="caution">
    <text evidence="5">The sequence shown here is derived from an EMBL/GenBank/DDBJ whole genome shotgun (WGS) entry which is preliminary data.</text>
</comment>
<dbReference type="AlphaFoldDB" id="A0AAD3TMB3"/>
<proteinExistence type="predicted"/>
<feature type="domain" description="PPIase FKBP-type" evidence="4">
    <location>
        <begin position="36"/>
        <end position="111"/>
    </location>
</feature>
<dbReference type="InterPro" id="IPR027417">
    <property type="entry name" value="P-loop_NTPase"/>
</dbReference>
<evidence type="ECO:0000259" key="4">
    <source>
        <dbReference type="Pfam" id="PF00254"/>
    </source>
</evidence>
<dbReference type="PANTHER" id="PTHR47968">
    <property type="entry name" value="CENTROMERE PROTEIN E"/>
    <property type="match status" value="1"/>
</dbReference>
<dbReference type="Gene3D" id="3.40.850.10">
    <property type="entry name" value="Kinesin motor domain"/>
    <property type="match status" value="1"/>
</dbReference>
<reference evidence="5" key="1">
    <citation type="submission" date="2023-05" db="EMBL/GenBank/DDBJ databases">
        <title>Nepenthes gracilis genome sequencing.</title>
        <authorList>
            <person name="Fukushima K."/>
        </authorList>
    </citation>
    <scope>NUCLEOTIDE SEQUENCE</scope>
    <source>
        <strain evidence="5">SING2019-196</strain>
    </source>
</reference>
<protein>
    <recommendedName>
        <fullName evidence="7">Kinesin-like protein</fullName>
    </recommendedName>
</protein>
<dbReference type="GO" id="GO:0008017">
    <property type="term" value="F:microtubule binding"/>
    <property type="evidence" value="ECO:0007669"/>
    <property type="project" value="InterPro"/>
</dbReference>
<dbReference type="GO" id="GO:0005524">
    <property type="term" value="F:ATP binding"/>
    <property type="evidence" value="ECO:0007669"/>
    <property type="project" value="InterPro"/>
</dbReference>
<dbReference type="Pfam" id="PF00254">
    <property type="entry name" value="FKBP_C"/>
    <property type="match status" value="1"/>
</dbReference>
<dbReference type="Proteomes" id="UP001279734">
    <property type="component" value="Unassembled WGS sequence"/>
</dbReference>
<dbReference type="InterPro" id="IPR001752">
    <property type="entry name" value="Kinesin_motor_dom"/>
</dbReference>
<dbReference type="GO" id="GO:0007018">
    <property type="term" value="P:microtubule-based movement"/>
    <property type="evidence" value="ECO:0007669"/>
    <property type="project" value="InterPro"/>
</dbReference>
<dbReference type="PANTHER" id="PTHR47968:SF35">
    <property type="entry name" value="KINESIN-LIKE PROTEIN KIN-7D, MITOCHONDRIAL ISOFORM X1"/>
    <property type="match status" value="1"/>
</dbReference>
<feature type="domain" description="Kinesin motor" evidence="3">
    <location>
        <begin position="117"/>
        <end position="213"/>
    </location>
</feature>
<evidence type="ECO:0000256" key="1">
    <source>
        <dbReference type="ARBA" id="ARBA00023175"/>
    </source>
</evidence>
<dbReference type="Pfam" id="PF00225">
    <property type="entry name" value="Kinesin"/>
    <property type="match status" value="1"/>
</dbReference>
<dbReference type="SUPFAM" id="SSF54534">
    <property type="entry name" value="FKBP-like"/>
    <property type="match status" value="1"/>
</dbReference>
<evidence type="ECO:0000313" key="6">
    <source>
        <dbReference type="Proteomes" id="UP001279734"/>
    </source>
</evidence>
<name>A0AAD3TMB3_NEPGR</name>
<feature type="compositionally biased region" description="Polar residues" evidence="2">
    <location>
        <begin position="251"/>
        <end position="261"/>
    </location>
</feature>
<evidence type="ECO:0008006" key="7">
    <source>
        <dbReference type="Google" id="ProtNLM"/>
    </source>
</evidence>
<dbReference type="InterPro" id="IPR036961">
    <property type="entry name" value="Kinesin_motor_dom_sf"/>
</dbReference>
<organism evidence="5 6">
    <name type="scientific">Nepenthes gracilis</name>
    <name type="common">Slender pitcher plant</name>
    <dbReference type="NCBI Taxonomy" id="150966"/>
    <lineage>
        <taxon>Eukaryota</taxon>
        <taxon>Viridiplantae</taxon>
        <taxon>Streptophyta</taxon>
        <taxon>Embryophyta</taxon>
        <taxon>Tracheophyta</taxon>
        <taxon>Spermatophyta</taxon>
        <taxon>Magnoliopsida</taxon>
        <taxon>eudicotyledons</taxon>
        <taxon>Gunneridae</taxon>
        <taxon>Pentapetalae</taxon>
        <taxon>Caryophyllales</taxon>
        <taxon>Nepenthaceae</taxon>
        <taxon>Nepenthes</taxon>
    </lineage>
</organism>
<dbReference type="InterPro" id="IPR027640">
    <property type="entry name" value="Kinesin-like_fam"/>
</dbReference>
<dbReference type="SUPFAM" id="SSF52540">
    <property type="entry name" value="P-loop containing nucleoside triphosphate hydrolases"/>
    <property type="match status" value="1"/>
</dbReference>
<evidence type="ECO:0000259" key="3">
    <source>
        <dbReference type="Pfam" id="PF00225"/>
    </source>
</evidence>